<dbReference type="InterPro" id="IPR036388">
    <property type="entry name" value="WH-like_DNA-bd_sf"/>
</dbReference>
<sequence length="216" mass="23618">MRAGPSSEMSQGDVAYAKLLEAIRGGVFQPGDRLREEDVGARMALSRTPVREALRKLEADGIVEHRPRLGAIVRALGHTEVVELYEMRLVLERTAAEMAAKHAIDAEIDELDELNATIADAVADPARAASINQQFHRCIYLATRNRFLLESARALNNALMLLGPTTLADEGRIAVVCRQHQDIIDAIRNGDPKAAGASAEAHLQTSLRHRLSVMRG</sequence>
<dbReference type="InterPro" id="IPR008920">
    <property type="entry name" value="TF_FadR/GntR_C"/>
</dbReference>
<accession>A0A1I3H8K9</accession>
<dbReference type="SMART" id="SM00345">
    <property type="entry name" value="HTH_GNTR"/>
    <property type="match status" value="1"/>
</dbReference>
<gene>
    <name evidence="5" type="ORF">SAMN04488095_0491</name>
</gene>
<dbReference type="Pfam" id="PF07729">
    <property type="entry name" value="FCD"/>
    <property type="match status" value="1"/>
</dbReference>
<keyword evidence="3" id="KW-0804">Transcription</keyword>
<evidence type="ECO:0000259" key="4">
    <source>
        <dbReference type="PROSITE" id="PS50949"/>
    </source>
</evidence>
<dbReference type="InterPro" id="IPR036390">
    <property type="entry name" value="WH_DNA-bd_sf"/>
</dbReference>
<evidence type="ECO:0000256" key="3">
    <source>
        <dbReference type="ARBA" id="ARBA00023163"/>
    </source>
</evidence>
<evidence type="ECO:0000256" key="2">
    <source>
        <dbReference type="ARBA" id="ARBA00023125"/>
    </source>
</evidence>
<dbReference type="Gene3D" id="1.10.10.10">
    <property type="entry name" value="Winged helix-like DNA-binding domain superfamily/Winged helix DNA-binding domain"/>
    <property type="match status" value="1"/>
</dbReference>
<proteinExistence type="predicted"/>
<dbReference type="PROSITE" id="PS50949">
    <property type="entry name" value="HTH_GNTR"/>
    <property type="match status" value="1"/>
</dbReference>
<dbReference type="SMART" id="SM00895">
    <property type="entry name" value="FCD"/>
    <property type="match status" value="1"/>
</dbReference>
<evidence type="ECO:0000256" key="1">
    <source>
        <dbReference type="ARBA" id="ARBA00023015"/>
    </source>
</evidence>
<dbReference type="GO" id="GO:0003677">
    <property type="term" value="F:DNA binding"/>
    <property type="evidence" value="ECO:0007669"/>
    <property type="project" value="UniProtKB-KW"/>
</dbReference>
<evidence type="ECO:0000313" key="5">
    <source>
        <dbReference type="EMBL" id="SFI31897.1"/>
    </source>
</evidence>
<dbReference type="GO" id="GO:0003700">
    <property type="term" value="F:DNA-binding transcription factor activity"/>
    <property type="evidence" value="ECO:0007669"/>
    <property type="project" value="InterPro"/>
</dbReference>
<evidence type="ECO:0000313" key="6">
    <source>
        <dbReference type="Proteomes" id="UP000199110"/>
    </source>
</evidence>
<dbReference type="AlphaFoldDB" id="A0A1I3H8K9"/>
<keyword evidence="6" id="KW-1185">Reference proteome</keyword>
<dbReference type="InterPro" id="IPR011711">
    <property type="entry name" value="GntR_C"/>
</dbReference>
<dbReference type="STRING" id="390807.SAMN04488095_0491"/>
<dbReference type="EMBL" id="FORA01000001">
    <property type="protein sequence ID" value="SFI31897.1"/>
    <property type="molecule type" value="Genomic_DNA"/>
</dbReference>
<keyword evidence="1" id="KW-0805">Transcription regulation</keyword>
<dbReference type="OrthoDB" id="8114900at2"/>
<organism evidence="5 6">
    <name type="scientific">Jannaschia pohangensis</name>
    <dbReference type="NCBI Taxonomy" id="390807"/>
    <lineage>
        <taxon>Bacteria</taxon>
        <taxon>Pseudomonadati</taxon>
        <taxon>Pseudomonadota</taxon>
        <taxon>Alphaproteobacteria</taxon>
        <taxon>Rhodobacterales</taxon>
        <taxon>Roseobacteraceae</taxon>
        <taxon>Jannaschia</taxon>
    </lineage>
</organism>
<name>A0A1I3H8K9_9RHOB</name>
<dbReference type="Pfam" id="PF00392">
    <property type="entry name" value="GntR"/>
    <property type="match status" value="1"/>
</dbReference>
<dbReference type="InterPro" id="IPR000524">
    <property type="entry name" value="Tscrpt_reg_HTH_GntR"/>
</dbReference>
<keyword evidence="2" id="KW-0238">DNA-binding</keyword>
<dbReference type="CDD" id="cd07377">
    <property type="entry name" value="WHTH_GntR"/>
    <property type="match status" value="1"/>
</dbReference>
<dbReference type="SUPFAM" id="SSF46785">
    <property type="entry name" value="Winged helix' DNA-binding domain"/>
    <property type="match status" value="1"/>
</dbReference>
<dbReference type="Gene3D" id="1.20.120.530">
    <property type="entry name" value="GntR ligand-binding domain-like"/>
    <property type="match status" value="1"/>
</dbReference>
<dbReference type="PANTHER" id="PTHR43537:SF49">
    <property type="entry name" value="TRANSCRIPTIONAL REGULATORY PROTEIN"/>
    <property type="match status" value="1"/>
</dbReference>
<dbReference type="Proteomes" id="UP000199110">
    <property type="component" value="Unassembled WGS sequence"/>
</dbReference>
<feature type="domain" description="HTH gntR-type" evidence="4">
    <location>
        <begin position="9"/>
        <end position="76"/>
    </location>
</feature>
<dbReference type="SUPFAM" id="SSF48008">
    <property type="entry name" value="GntR ligand-binding domain-like"/>
    <property type="match status" value="1"/>
</dbReference>
<dbReference type="PANTHER" id="PTHR43537">
    <property type="entry name" value="TRANSCRIPTIONAL REGULATOR, GNTR FAMILY"/>
    <property type="match status" value="1"/>
</dbReference>
<reference evidence="5 6" key="1">
    <citation type="submission" date="2016-10" db="EMBL/GenBank/DDBJ databases">
        <authorList>
            <person name="de Groot N.N."/>
        </authorList>
    </citation>
    <scope>NUCLEOTIDE SEQUENCE [LARGE SCALE GENOMIC DNA]</scope>
    <source>
        <strain evidence="5 6">DSM 19073</strain>
    </source>
</reference>
<protein>
    <submittedName>
        <fullName evidence="5">Transcriptional regulator, GntR family</fullName>
    </submittedName>
</protein>